<protein>
    <submittedName>
        <fullName evidence="4">T9SS type A sorting domain-containing protein</fullName>
    </submittedName>
</protein>
<dbReference type="InterPro" id="IPR026444">
    <property type="entry name" value="Secre_tail"/>
</dbReference>
<dbReference type="RefSeq" id="WP_216713651.1">
    <property type="nucleotide sequence ID" value="NZ_JACVEL010000002.1"/>
</dbReference>
<name>A0A8J6U1Z7_9FLAO</name>
<proteinExistence type="predicted"/>
<evidence type="ECO:0000313" key="4">
    <source>
        <dbReference type="EMBL" id="MBC9811815.1"/>
    </source>
</evidence>
<evidence type="ECO:0000313" key="5">
    <source>
        <dbReference type="Proteomes" id="UP000652681"/>
    </source>
</evidence>
<gene>
    <name evidence="4" type="ORF">H9Y05_04925</name>
</gene>
<keyword evidence="1 2" id="KW-0732">Signal</keyword>
<accession>A0A8J6U1Z7</accession>
<feature type="chain" id="PRO_5035286123" evidence="2">
    <location>
        <begin position="21"/>
        <end position="382"/>
    </location>
</feature>
<dbReference type="SUPFAM" id="SSF56219">
    <property type="entry name" value="DNase I-like"/>
    <property type="match status" value="1"/>
</dbReference>
<dbReference type="NCBIfam" id="TIGR04183">
    <property type="entry name" value="Por_Secre_tail"/>
    <property type="match status" value="1"/>
</dbReference>
<dbReference type="InterPro" id="IPR005135">
    <property type="entry name" value="Endo/exonuclease/phosphatase"/>
</dbReference>
<dbReference type="AlphaFoldDB" id="A0A8J6U1Z7"/>
<dbReference type="EMBL" id="JACVEL010000002">
    <property type="protein sequence ID" value="MBC9811815.1"/>
    <property type="molecule type" value="Genomic_DNA"/>
</dbReference>
<dbReference type="GO" id="GO:0003824">
    <property type="term" value="F:catalytic activity"/>
    <property type="evidence" value="ECO:0007669"/>
    <property type="project" value="InterPro"/>
</dbReference>
<evidence type="ECO:0000256" key="2">
    <source>
        <dbReference type="SAM" id="SignalP"/>
    </source>
</evidence>
<sequence length="382" mass="43240">MANIKQTVIVLHLFLASFFAAVSQVPQYGSDTLLDVGCWNLEWFGSTEYGPTNEQLQFNNIKQVVNNTDIDLWGFTEMSNYLAYQQLLTDLPQYKGVLATYNQTQKTALFYKKDMFEVISSQHILTSSSFNYDFASRPPLEVILKTKSFIAPDTIYAIVIHLKAFADQESYDRRKGAVTALKNYMDFIRKDKKTIVLGDWNDDLDQSTFNGIETPFQILLDYPDDYFFPTKALSDAGKTSYAFYSGSFLDHIMVTTPLTADYIPSSAKVLDMMPTYISNFSQNTSDHYPVISAFHLDNIQSLGLQSQLIDEQLFAVTADRKTVFVLGDWEGSVEIYAVDGTKTGQFEKQAGQLEIPVDHLPQGMYIAALQLKAGTKTYKFVR</sequence>
<keyword evidence="5" id="KW-1185">Reference proteome</keyword>
<reference evidence="4" key="1">
    <citation type="submission" date="2020-09" db="EMBL/GenBank/DDBJ databases">
        <title>Taishania pollutisoli gen. nov., sp. nov., Isolated from Tetrabromobisphenol A-Contaminated Soil.</title>
        <authorList>
            <person name="Chen Q."/>
        </authorList>
    </citation>
    <scope>NUCLEOTIDE SEQUENCE</scope>
    <source>
        <strain evidence="4">CZZ-1</strain>
    </source>
</reference>
<feature type="domain" description="Endonuclease/exonuclease/phosphatase" evidence="3">
    <location>
        <begin position="39"/>
        <end position="287"/>
    </location>
</feature>
<evidence type="ECO:0000256" key="1">
    <source>
        <dbReference type="ARBA" id="ARBA00022729"/>
    </source>
</evidence>
<evidence type="ECO:0000259" key="3">
    <source>
        <dbReference type="Pfam" id="PF03372"/>
    </source>
</evidence>
<dbReference type="InterPro" id="IPR036691">
    <property type="entry name" value="Endo/exonu/phosph_ase_sf"/>
</dbReference>
<comment type="caution">
    <text evidence="4">The sequence shown here is derived from an EMBL/GenBank/DDBJ whole genome shotgun (WGS) entry which is preliminary data.</text>
</comment>
<dbReference type="Gene3D" id="3.60.10.10">
    <property type="entry name" value="Endonuclease/exonuclease/phosphatase"/>
    <property type="match status" value="1"/>
</dbReference>
<dbReference type="Pfam" id="PF03372">
    <property type="entry name" value="Exo_endo_phos"/>
    <property type="match status" value="1"/>
</dbReference>
<dbReference type="Proteomes" id="UP000652681">
    <property type="component" value="Unassembled WGS sequence"/>
</dbReference>
<organism evidence="4 5">
    <name type="scientific">Taishania pollutisoli</name>
    <dbReference type="NCBI Taxonomy" id="2766479"/>
    <lineage>
        <taxon>Bacteria</taxon>
        <taxon>Pseudomonadati</taxon>
        <taxon>Bacteroidota</taxon>
        <taxon>Flavobacteriia</taxon>
        <taxon>Flavobacteriales</taxon>
        <taxon>Crocinitomicaceae</taxon>
        <taxon>Taishania</taxon>
    </lineage>
</organism>
<feature type="signal peptide" evidence="2">
    <location>
        <begin position="1"/>
        <end position="20"/>
    </location>
</feature>